<dbReference type="NCBIfam" id="NF040662">
    <property type="entry name" value="attach_TipJ_rel"/>
    <property type="match status" value="1"/>
</dbReference>
<protein>
    <recommendedName>
        <fullName evidence="3">Tip attachment protein J domain-containing protein</fullName>
    </recommendedName>
</protein>
<reference evidence="1 2" key="1">
    <citation type="submission" date="2017-05" db="EMBL/GenBank/DDBJ databases">
        <authorList>
            <person name="Qiu J.G."/>
            <person name="He J."/>
        </authorList>
    </citation>
    <scope>NUCLEOTIDE SEQUENCE [LARGE SCALE GENOMIC DNA]</scope>
    <source>
        <strain evidence="1 2">JQ135</strain>
    </source>
</reference>
<dbReference type="AlphaFoldDB" id="A0AB33CZ81"/>
<sequence>MIVVNIVRNVLEPESITRHETDDLIALLRAEFGDHAPEGARLYHEHVSEYTDVTPTSKEAEDALRDMPGPFYLVLEPQGPEVWIPLAIAAVVSVASMLLFRPQIPNTAQRNIASESPNNGLSARANRERVNGRIPDIYGTVRSTPDLLAVPYSVFENHVEKEIAYMCVGRGQFEIHDVRDDTTPADEIAGMSVEVYGPNTSPNGGVPQLRIGNAINTPVLAVKRSNSVNGQVLQPPNSSRLVFSPMVFESPNIVRSTNPDVDFTELFLTGDVIEVTRAAVTAGVYQYVAPLDSVGAASEGFMEDSVGYLTLEGDQSENWEVGQTVTITNGTFHWIAVTGGDGGYLVDKSANINGTYDISGVSIVSNMGVTSTVLSLDISQNYSAWPGAIGTVHTYPTGNPTLTRPSGEVLYDLSGTYTINTLTNNELSLSDPASVNADWNVLESEYGGISPELIVTVQAQKERWVGWMTVESATPISRAVCNIIALNGLYADNGQQQYRRDVAVRLEAVPLDAAGNPTASARVFDGVVQGSATSRSTRAATLNVDLGMESLKWQFRMIRTSDSDTNFEGQVINEVKWRDLYAASPVNQPHFGDVTTVLASTFATDGALAVKERKLNLLVTRQIPLREGAGFTSTLHSTRNAADILCAIALDPRIGNRSMAEIDVEGIYATAAEIVDYFGIPDAAEFCYTFDKSEMSFEETFQAVANAIFCQAYRQGSQLRLFFERETDDSSLLFNHRNTLPGSESRTFSFGPAEGYDGVEYEYVSPDDDAVVTIYLPDQSAVKPQKIESVGVRSHRQGGLHAWRAWNKIQHQHTTMERDCLSEASMLVLGQRILCSDTTKAGEQGGYVTAVDGLAVRLSQPMDWSQPGPHVMFIQNSDGQTEGIPISSADEDFWALLSRPPRVPIVTSSAQPTGYIIGSGTEQRQAVPFIVTAKNPIDGFNVRLSAVNYDRRYYAKDGMYRQ</sequence>
<evidence type="ECO:0000313" key="1">
    <source>
        <dbReference type="EMBL" id="ASR89207.1"/>
    </source>
</evidence>
<evidence type="ECO:0008006" key="3">
    <source>
        <dbReference type="Google" id="ProtNLM"/>
    </source>
</evidence>
<accession>A0AB33CZ81</accession>
<proteinExistence type="predicted"/>
<name>A0AB33CZ81_ALCFA</name>
<dbReference type="Proteomes" id="UP000214561">
    <property type="component" value="Chromosome"/>
</dbReference>
<dbReference type="EMBL" id="CP021641">
    <property type="protein sequence ID" value="ASR89207.1"/>
    <property type="molecule type" value="Genomic_DNA"/>
</dbReference>
<evidence type="ECO:0000313" key="2">
    <source>
        <dbReference type="Proteomes" id="UP000214561"/>
    </source>
</evidence>
<dbReference type="RefSeq" id="WP_094196307.1">
    <property type="nucleotide sequence ID" value="NZ_CP021641.1"/>
</dbReference>
<gene>
    <name evidence="1" type="ORF">AFA_06970</name>
</gene>
<organism evidence="1 2">
    <name type="scientific">Alcaligenes faecalis</name>
    <dbReference type="NCBI Taxonomy" id="511"/>
    <lineage>
        <taxon>Bacteria</taxon>
        <taxon>Pseudomonadati</taxon>
        <taxon>Pseudomonadota</taxon>
        <taxon>Betaproteobacteria</taxon>
        <taxon>Burkholderiales</taxon>
        <taxon>Alcaligenaceae</taxon>
        <taxon>Alcaligenes</taxon>
    </lineage>
</organism>
<dbReference type="KEGG" id="afq:AFA_06970"/>